<reference evidence="1 2" key="1">
    <citation type="submission" date="2017-06" db="EMBL/GenBank/DDBJ databases">
        <title>Comparative genomic analysis of Ambrosia Fusariam Clade fungi.</title>
        <authorList>
            <person name="Stajich J.E."/>
            <person name="Carrillo J."/>
            <person name="Kijimoto T."/>
            <person name="Eskalen A."/>
            <person name="O'Donnell K."/>
            <person name="Kasson M."/>
        </authorList>
    </citation>
    <scope>NUCLEOTIDE SEQUENCE [LARGE SCALE GENOMIC DNA]</scope>
    <source>
        <strain evidence="1">UCR3666</strain>
    </source>
</reference>
<evidence type="ECO:0000313" key="2">
    <source>
        <dbReference type="Proteomes" id="UP000277212"/>
    </source>
</evidence>
<keyword evidence="2" id="KW-1185">Reference proteome</keyword>
<organism evidence="1 2">
    <name type="scientific">Fusarium kuroshium</name>
    <dbReference type="NCBI Taxonomy" id="2010991"/>
    <lineage>
        <taxon>Eukaryota</taxon>
        <taxon>Fungi</taxon>
        <taxon>Dikarya</taxon>
        <taxon>Ascomycota</taxon>
        <taxon>Pezizomycotina</taxon>
        <taxon>Sordariomycetes</taxon>
        <taxon>Hypocreomycetidae</taxon>
        <taxon>Hypocreales</taxon>
        <taxon>Nectriaceae</taxon>
        <taxon>Fusarium</taxon>
        <taxon>Fusarium solani species complex</taxon>
    </lineage>
</organism>
<dbReference type="OrthoDB" id="5102736at2759"/>
<dbReference type="EMBL" id="NKUJ01000016">
    <property type="protein sequence ID" value="RMJ18684.1"/>
    <property type="molecule type" value="Genomic_DNA"/>
</dbReference>
<evidence type="ECO:0000313" key="1">
    <source>
        <dbReference type="EMBL" id="RMJ18684.1"/>
    </source>
</evidence>
<proteinExistence type="predicted"/>
<dbReference type="Proteomes" id="UP000277212">
    <property type="component" value="Unassembled WGS sequence"/>
</dbReference>
<sequence length="97" mass="11297">MASQVYLNNTHIPLLDSFLLSLNSHIEDLLVRLNKLYQIMEHLPANQTEEHTRLDLLVKQCSLEADWAIKTFRSYTVMKEAAAPMPDNKRGKKFREL</sequence>
<name>A0A3M2SM85_9HYPO</name>
<gene>
    <name evidence="1" type="ORF">CDV36_001653</name>
</gene>
<accession>A0A3M2SM85</accession>
<protein>
    <submittedName>
        <fullName evidence="1">Uncharacterized protein</fullName>
    </submittedName>
</protein>
<comment type="caution">
    <text evidence="1">The sequence shown here is derived from an EMBL/GenBank/DDBJ whole genome shotgun (WGS) entry which is preliminary data.</text>
</comment>
<dbReference type="AlphaFoldDB" id="A0A3M2SM85"/>